<accession>A0ACA9KI60</accession>
<keyword evidence="2" id="KW-1185">Reference proteome</keyword>
<protein>
    <submittedName>
        <fullName evidence="1">3834_t:CDS:1</fullName>
    </submittedName>
</protein>
<name>A0ACA9KI60_9GLOM</name>
<evidence type="ECO:0000313" key="2">
    <source>
        <dbReference type="Proteomes" id="UP000789860"/>
    </source>
</evidence>
<sequence length="306" mass="35126">MQNLRAGFGSAIVGSVNFGFNRRQGTNESSEKSTADTYTRVYGGDKNKFSRDNIDSWRDSLNDYTKWCAIEYYDLIPIFDILDPELRKEVIKQIIGPKILHSAKDPVEFSMLPPKNSPFIHILKIPPDFNNNLMECKLFASVMSLENQDDVFSIRVIYTSDSTASLVLHRIGESKKVKKFKLQLGWIIIGYPKSFKHKNFNFCVTNSCEKCIQNYENIIDIYENFNEVQNCSLLATCAQRIPQQDRENPIISDLLHRNQFDRLLRNSDSCIRYNTPKLQGAPLWTCKEPTFVNFLHNACPANCIAG</sequence>
<dbReference type="Proteomes" id="UP000789860">
    <property type="component" value="Unassembled WGS sequence"/>
</dbReference>
<gene>
    <name evidence="1" type="ORF">SCALOS_LOCUS2110</name>
</gene>
<feature type="non-terminal residue" evidence="1">
    <location>
        <position position="306"/>
    </location>
</feature>
<evidence type="ECO:0000313" key="1">
    <source>
        <dbReference type="EMBL" id="CAG8473028.1"/>
    </source>
</evidence>
<proteinExistence type="predicted"/>
<reference evidence="1" key="1">
    <citation type="submission" date="2021-06" db="EMBL/GenBank/DDBJ databases">
        <authorList>
            <person name="Kallberg Y."/>
            <person name="Tangrot J."/>
            <person name="Rosling A."/>
        </authorList>
    </citation>
    <scope>NUCLEOTIDE SEQUENCE</scope>
    <source>
        <strain evidence="1">AU212A</strain>
    </source>
</reference>
<organism evidence="1 2">
    <name type="scientific">Scutellospora calospora</name>
    <dbReference type="NCBI Taxonomy" id="85575"/>
    <lineage>
        <taxon>Eukaryota</taxon>
        <taxon>Fungi</taxon>
        <taxon>Fungi incertae sedis</taxon>
        <taxon>Mucoromycota</taxon>
        <taxon>Glomeromycotina</taxon>
        <taxon>Glomeromycetes</taxon>
        <taxon>Diversisporales</taxon>
        <taxon>Gigasporaceae</taxon>
        <taxon>Scutellospora</taxon>
    </lineage>
</organism>
<dbReference type="EMBL" id="CAJVPM010001753">
    <property type="protein sequence ID" value="CAG8473028.1"/>
    <property type="molecule type" value="Genomic_DNA"/>
</dbReference>
<comment type="caution">
    <text evidence="1">The sequence shown here is derived from an EMBL/GenBank/DDBJ whole genome shotgun (WGS) entry which is preliminary data.</text>
</comment>